<dbReference type="InterPro" id="IPR052155">
    <property type="entry name" value="Biofilm_reg_signaling"/>
</dbReference>
<dbReference type="AlphaFoldDB" id="A0A6J4S3Y9"/>
<accession>A0A6J4S3Y9</accession>
<protein>
    <submittedName>
        <fullName evidence="5">Diguanylate cyclase/phosphodiesterase (GGDEF &amp; EAL domains) with PAS/PAC sensor(S)</fullName>
    </submittedName>
</protein>
<dbReference type="InterPro" id="IPR035919">
    <property type="entry name" value="EAL_sf"/>
</dbReference>
<proteinExistence type="predicted"/>
<evidence type="ECO:0000259" key="4">
    <source>
        <dbReference type="PROSITE" id="PS50887"/>
    </source>
</evidence>
<dbReference type="SUPFAM" id="SSF141868">
    <property type="entry name" value="EAL domain-like"/>
    <property type="match status" value="1"/>
</dbReference>
<feature type="transmembrane region" description="Helical" evidence="2">
    <location>
        <begin position="167"/>
        <end position="191"/>
    </location>
</feature>
<reference evidence="5" key="1">
    <citation type="submission" date="2020-02" db="EMBL/GenBank/DDBJ databases">
        <authorList>
            <person name="Meier V. D."/>
        </authorList>
    </citation>
    <scope>NUCLEOTIDE SEQUENCE</scope>
    <source>
        <strain evidence="5">AVDCRST_MAG85</strain>
    </source>
</reference>
<dbReference type="PROSITE" id="PS50883">
    <property type="entry name" value="EAL"/>
    <property type="match status" value="1"/>
</dbReference>
<evidence type="ECO:0000256" key="2">
    <source>
        <dbReference type="SAM" id="Phobius"/>
    </source>
</evidence>
<feature type="transmembrane region" description="Helical" evidence="2">
    <location>
        <begin position="203"/>
        <end position="223"/>
    </location>
</feature>
<feature type="transmembrane region" description="Helical" evidence="2">
    <location>
        <begin position="129"/>
        <end position="152"/>
    </location>
</feature>
<dbReference type="NCBIfam" id="TIGR00254">
    <property type="entry name" value="GGDEF"/>
    <property type="match status" value="1"/>
</dbReference>
<dbReference type="InterPro" id="IPR043128">
    <property type="entry name" value="Rev_trsase/Diguanyl_cyclase"/>
</dbReference>
<feature type="transmembrane region" description="Helical" evidence="2">
    <location>
        <begin position="60"/>
        <end position="81"/>
    </location>
</feature>
<feature type="region of interest" description="Disordered" evidence="1">
    <location>
        <begin position="1"/>
        <end position="20"/>
    </location>
</feature>
<dbReference type="PROSITE" id="PS50887">
    <property type="entry name" value="GGDEF"/>
    <property type="match status" value="1"/>
</dbReference>
<dbReference type="Pfam" id="PF00990">
    <property type="entry name" value="GGDEF"/>
    <property type="match status" value="1"/>
</dbReference>
<dbReference type="Gene3D" id="3.20.20.450">
    <property type="entry name" value="EAL domain"/>
    <property type="match status" value="1"/>
</dbReference>
<dbReference type="InterPro" id="IPR029787">
    <property type="entry name" value="Nucleotide_cyclase"/>
</dbReference>
<keyword evidence="2" id="KW-1133">Transmembrane helix</keyword>
<feature type="non-terminal residue" evidence="5">
    <location>
        <position position="1"/>
    </location>
</feature>
<evidence type="ECO:0000313" key="5">
    <source>
        <dbReference type="EMBL" id="CAA9485695.1"/>
    </source>
</evidence>
<dbReference type="PANTHER" id="PTHR44757:SF2">
    <property type="entry name" value="BIOFILM ARCHITECTURE MAINTENANCE PROTEIN MBAA"/>
    <property type="match status" value="1"/>
</dbReference>
<keyword evidence="2" id="KW-0472">Membrane</keyword>
<dbReference type="CDD" id="cd01948">
    <property type="entry name" value="EAL"/>
    <property type="match status" value="1"/>
</dbReference>
<gene>
    <name evidence="5" type="ORF">AVDCRST_MAG85-927</name>
</gene>
<dbReference type="InterPro" id="IPR001633">
    <property type="entry name" value="EAL_dom"/>
</dbReference>
<sequence>GRPPLSGFPRMLVSGPPSPPSPPYRLGRLTLPIYLAVVGLGGTALLVALGLAADWSAVEIGLAHVTLAAFLVLGELMPIRVPGHEDEVNTSTSFSFALLLIVGLAPAAIAQAIASAAADVRLGKSLGSVLFNVGQYTISLAAAGVVLTLVAGDPLAAAALHPEDLPALLAAGATFFVVNNALAGAAYAIHARVPVVGHLFSDLSFQAWTATLVLGFSPVVIAVANYDAFLLPFLLLPLMAIYRAGREARLSEHQALHDQLTELPNRVLFRRCADEAIAAAAGGNTRVAVLIMDLNRFKEINDTLGHLHGDLLLQQVASRLRETVRVGDTVARLGGDEFAILLPRIGGIEGAELLAKRVLTALKQPVVINGVSLTVEASIGMACFPEHGDGVDVLVQRADVAMYVAKSARVGVQAYVEEQDDHSIERLELAAELRSAIDGGQMVLHYQPQLDLATGRLIAAEGLMRWDHPTRGLIPPDVFITLAENTGAIRQLTSRALVLAVSECRRWRQTGLSIGVSVNVSAQDALDEDLPHEIERLLARYDVPPSELELELTESMLMADPQRASSVLEALSAMGVRIAIDDFGTGYSSLAYLKRLPIDHIKIDRSFVMNMEIERNDALIVESTVDLARNLGLKTIAEGIENEECRARLAAMGCDVGQGFHFSRPVAPDAFLAWATDRVAAERLAA</sequence>
<dbReference type="SMART" id="SM00052">
    <property type="entry name" value="EAL"/>
    <property type="match status" value="1"/>
</dbReference>
<dbReference type="Gene3D" id="3.30.70.270">
    <property type="match status" value="1"/>
</dbReference>
<dbReference type="InterPro" id="IPR000160">
    <property type="entry name" value="GGDEF_dom"/>
</dbReference>
<dbReference type="PANTHER" id="PTHR44757">
    <property type="entry name" value="DIGUANYLATE CYCLASE DGCP"/>
    <property type="match status" value="1"/>
</dbReference>
<feature type="transmembrane region" description="Helical" evidence="2">
    <location>
        <begin position="93"/>
        <end position="117"/>
    </location>
</feature>
<evidence type="ECO:0000259" key="3">
    <source>
        <dbReference type="PROSITE" id="PS50883"/>
    </source>
</evidence>
<dbReference type="SMART" id="SM00267">
    <property type="entry name" value="GGDEF"/>
    <property type="match status" value="1"/>
</dbReference>
<dbReference type="SUPFAM" id="SSF55073">
    <property type="entry name" value="Nucleotide cyclase"/>
    <property type="match status" value="1"/>
</dbReference>
<feature type="transmembrane region" description="Helical" evidence="2">
    <location>
        <begin position="31"/>
        <end position="53"/>
    </location>
</feature>
<dbReference type="CDD" id="cd01949">
    <property type="entry name" value="GGDEF"/>
    <property type="match status" value="1"/>
</dbReference>
<feature type="domain" description="EAL" evidence="3">
    <location>
        <begin position="426"/>
        <end position="679"/>
    </location>
</feature>
<evidence type="ECO:0000256" key="1">
    <source>
        <dbReference type="SAM" id="MobiDB-lite"/>
    </source>
</evidence>
<feature type="domain" description="GGDEF" evidence="4">
    <location>
        <begin position="285"/>
        <end position="420"/>
    </location>
</feature>
<dbReference type="EMBL" id="CADCVT010000104">
    <property type="protein sequence ID" value="CAA9485695.1"/>
    <property type="molecule type" value="Genomic_DNA"/>
</dbReference>
<name>A0A6J4S3Y9_9ACTN</name>
<dbReference type="Pfam" id="PF00563">
    <property type="entry name" value="EAL"/>
    <property type="match status" value="1"/>
</dbReference>
<keyword evidence="2" id="KW-0812">Transmembrane</keyword>
<organism evidence="5">
    <name type="scientific">uncultured Solirubrobacteraceae bacterium</name>
    <dbReference type="NCBI Taxonomy" id="1162706"/>
    <lineage>
        <taxon>Bacteria</taxon>
        <taxon>Bacillati</taxon>
        <taxon>Actinomycetota</taxon>
        <taxon>Thermoleophilia</taxon>
        <taxon>Solirubrobacterales</taxon>
        <taxon>Solirubrobacteraceae</taxon>
        <taxon>environmental samples</taxon>
    </lineage>
</organism>